<comment type="caution">
    <text evidence="2">The sequence shown here is derived from an EMBL/GenBank/DDBJ whole genome shotgun (WGS) entry which is preliminary data.</text>
</comment>
<protein>
    <recommendedName>
        <fullName evidence="4">AsmA-like C-terminal domain-containing protein</fullName>
    </recommendedName>
</protein>
<accession>A0ABT4VSK7</accession>
<dbReference type="RefSeq" id="WP_271091423.1">
    <property type="nucleotide sequence ID" value="NZ_JAPJZH010000014.1"/>
</dbReference>
<dbReference type="PANTHER" id="PTHR30441">
    <property type="entry name" value="DUF748 DOMAIN-CONTAINING PROTEIN"/>
    <property type="match status" value="1"/>
</dbReference>
<keyword evidence="1" id="KW-0472">Membrane</keyword>
<sequence>MERKKLHQRRWFRWILATTIVLVVVIVVTGIALPFAISTDLVRDRLERDISEWTGHEVELLDNPDVGFWPVPRIELNRISVSSRTFPDAQPIMFADEMKADFSILSALRGKPSFSNFILVRPIFTVEGFPEGITSWNSRSGRIAEGMDISIRNAETGGSDDEDLQPIPAYRLGAVTVENGTFTWIDHNSGDLEKVTAINGTISWPRLDGGVRADISGIYRGEAATLDLTSSQPLLLLSQRSAEVTVDLQATPMSVRFEGTAGLSDPPLANGTIAMQIPSMRQALEWIGTQIKPGEAIGALSLDAELQLQHGRAMLDKLIVELEGNRGIGVLDFKQHEDKPGISGTLAFNSLDIASFLRAFTPLPTTGEDIAQTIDTSFLSQLMLDMRLSSQSASFGPVSMTNVAATAKIDEGRATFDIGDATAYGGSVLGRITLAESGVEGGGEIRFSARNINLEQALNDLEISGPFPQGTATINVALSTPFPTWATGLSDLSGKFELSIIDGFVPSFDVTLFRELAATERFFGLGGISAGSFQFSSAEFEARFANGIAEIVRGEINADDEHLSLTGIIPYQRGGLALIGVLDEASEAEAGDETEQAPVVDSSVQFFVGGSWPTPVISPIIGN</sequence>
<evidence type="ECO:0008006" key="4">
    <source>
        <dbReference type="Google" id="ProtNLM"/>
    </source>
</evidence>
<keyword evidence="1" id="KW-0812">Transmembrane</keyword>
<reference evidence="2" key="1">
    <citation type="submission" date="2022-11" db="EMBL/GenBank/DDBJ databases">
        <title>Hoeflea poritis sp. nov., isolated from scleractinian coral Porites lutea.</title>
        <authorList>
            <person name="Zhang G."/>
            <person name="Wei Q."/>
            <person name="Cai L."/>
        </authorList>
    </citation>
    <scope>NUCLEOTIDE SEQUENCE</scope>
    <source>
        <strain evidence="2">E7-10</strain>
    </source>
</reference>
<keyword evidence="3" id="KW-1185">Reference proteome</keyword>
<evidence type="ECO:0000256" key="1">
    <source>
        <dbReference type="SAM" id="Phobius"/>
    </source>
</evidence>
<dbReference type="EMBL" id="JAPJZH010000014">
    <property type="protein sequence ID" value="MDA4847584.1"/>
    <property type="molecule type" value="Genomic_DNA"/>
</dbReference>
<evidence type="ECO:0000313" key="2">
    <source>
        <dbReference type="EMBL" id="MDA4847584.1"/>
    </source>
</evidence>
<dbReference type="Proteomes" id="UP001148313">
    <property type="component" value="Unassembled WGS sequence"/>
</dbReference>
<dbReference type="PANTHER" id="PTHR30441:SF4">
    <property type="entry name" value="PROTEIN ASMA"/>
    <property type="match status" value="1"/>
</dbReference>
<keyword evidence="1" id="KW-1133">Transmembrane helix</keyword>
<proteinExistence type="predicted"/>
<gene>
    <name evidence="2" type="ORF">OOZ53_19640</name>
</gene>
<feature type="transmembrane region" description="Helical" evidence="1">
    <location>
        <begin position="12"/>
        <end position="37"/>
    </location>
</feature>
<dbReference type="InterPro" id="IPR052894">
    <property type="entry name" value="AsmA-related"/>
</dbReference>
<evidence type="ECO:0000313" key="3">
    <source>
        <dbReference type="Proteomes" id="UP001148313"/>
    </source>
</evidence>
<organism evidence="2 3">
    <name type="scientific">Hoeflea poritis</name>
    <dbReference type="NCBI Taxonomy" id="2993659"/>
    <lineage>
        <taxon>Bacteria</taxon>
        <taxon>Pseudomonadati</taxon>
        <taxon>Pseudomonadota</taxon>
        <taxon>Alphaproteobacteria</taxon>
        <taxon>Hyphomicrobiales</taxon>
        <taxon>Rhizobiaceae</taxon>
        <taxon>Hoeflea</taxon>
    </lineage>
</organism>
<name>A0ABT4VSK7_9HYPH</name>